<dbReference type="PROSITE" id="PS51518">
    <property type="entry name" value="SGF29_C"/>
    <property type="match status" value="1"/>
</dbReference>
<dbReference type="PANTHER" id="PTHR21539">
    <property type="entry name" value="SAGA-ASSOCIATED FACTOR 29"/>
    <property type="match status" value="1"/>
</dbReference>
<dbReference type="PANTHER" id="PTHR21539:SF0">
    <property type="entry name" value="SAGA-ASSOCIATED FACTOR 29"/>
    <property type="match status" value="1"/>
</dbReference>
<dbReference type="AlphaFoldDB" id="A0A0H5RN09"/>
<evidence type="ECO:0000259" key="5">
    <source>
        <dbReference type="PROSITE" id="PS51518"/>
    </source>
</evidence>
<proteinExistence type="predicted"/>
<keyword evidence="2" id="KW-0805">Transcription regulation</keyword>
<evidence type="ECO:0000256" key="4">
    <source>
        <dbReference type="ARBA" id="ARBA00023242"/>
    </source>
</evidence>
<sequence length="275" mass="30814">MSQATQIGEETANIAEQLHLLKVIREQSQSEFTSAEETIQNALTDALSIPAIEATPAMRAQILSAFGASVEEFRAASSCAAKILSLINSKASSSRPPRLITKIPAKRPYGIPVIRDPEDDIWAHKHSQPFPPQSQVAALIDEHSDPNLWILASVVSFDRKRCRYTVMDNEAEDNVVRPDLIKDYIIECDRLLLLPTLEAIPLQRRVEFLKDECVLAIFPQTTVFYPATVISGPRKVKGHYVLQFADDESNQRRVAAQHVVPLPARYYNQCEKLVI</sequence>
<dbReference type="InterPro" id="IPR047288">
    <property type="entry name" value="Tudor_SGF29_rpt1"/>
</dbReference>
<dbReference type="InterPro" id="IPR047287">
    <property type="entry name" value="Tudor_SGF29_rpt2"/>
</dbReference>
<dbReference type="EMBL" id="HACM01009687">
    <property type="protein sequence ID" value="CRZ10129.1"/>
    <property type="molecule type" value="Transcribed_RNA"/>
</dbReference>
<dbReference type="GO" id="GO:0000124">
    <property type="term" value="C:SAGA complex"/>
    <property type="evidence" value="ECO:0007669"/>
    <property type="project" value="InterPro"/>
</dbReference>
<dbReference type="Pfam" id="PF07039">
    <property type="entry name" value="SGF29_Tudor"/>
    <property type="match status" value="1"/>
</dbReference>
<dbReference type="Gene3D" id="2.30.30.140">
    <property type="match status" value="2"/>
</dbReference>
<dbReference type="CDD" id="cd20394">
    <property type="entry name" value="Tudor_SGF29_rpt2"/>
    <property type="match status" value="1"/>
</dbReference>
<keyword evidence="4" id="KW-0539">Nucleus</keyword>
<evidence type="ECO:0000256" key="1">
    <source>
        <dbReference type="ARBA" id="ARBA00004123"/>
    </source>
</evidence>
<organism evidence="6">
    <name type="scientific">Spongospora subterranea</name>
    <dbReference type="NCBI Taxonomy" id="70186"/>
    <lineage>
        <taxon>Eukaryota</taxon>
        <taxon>Sar</taxon>
        <taxon>Rhizaria</taxon>
        <taxon>Endomyxa</taxon>
        <taxon>Phytomyxea</taxon>
        <taxon>Plasmodiophorida</taxon>
        <taxon>Plasmodiophoridae</taxon>
        <taxon>Spongospora</taxon>
    </lineage>
</organism>
<dbReference type="GO" id="GO:0005634">
    <property type="term" value="C:nucleus"/>
    <property type="evidence" value="ECO:0007669"/>
    <property type="project" value="UniProtKB-SubCell"/>
</dbReference>
<protein>
    <recommendedName>
        <fullName evidence="5">SGF29 C-terminal domain-containing protein</fullName>
    </recommendedName>
</protein>
<name>A0A0H5RN09_9EUKA</name>
<accession>A0A0H5RN09</accession>
<keyword evidence="3" id="KW-0804">Transcription</keyword>
<feature type="domain" description="SGF29 C-terminal" evidence="5">
    <location>
        <begin position="126"/>
        <end position="268"/>
    </location>
</feature>
<comment type="subcellular location">
    <subcellularLocation>
        <location evidence="1">Nucleus</location>
    </subcellularLocation>
</comment>
<dbReference type="InterPro" id="IPR010750">
    <property type="entry name" value="SGF29_tudor-like_dom"/>
</dbReference>
<reference evidence="6" key="1">
    <citation type="submission" date="2015-04" db="EMBL/GenBank/DDBJ databases">
        <title>The genome sequence of the plant pathogenic Rhizarian Plasmodiophora brassicae reveals insights in its biotrophic life cycle and the origin of chitin synthesis.</title>
        <authorList>
            <person name="Schwelm A."/>
            <person name="Fogelqvist J."/>
            <person name="Knaust A."/>
            <person name="Julke S."/>
            <person name="Lilja T."/>
            <person name="Dhandapani V."/>
            <person name="Bonilla-Rosso G."/>
            <person name="Karlsson M."/>
            <person name="Shevchenko A."/>
            <person name="Choi S.R."/>
            <person name="Kim H.G."/>
            <person name="Park J.Y."/>
            <person name="Lim Y.P."/>
            <person name="Ludwig-Muller J."/>
            <person name="Dixelius C."/>
        </authorList>
    </citation>
    <scope>NUCLEOTIDE SEQUENCE</scope>
    <source>
        <tissue evidence="6">Potato root galls</tissue>
    </source>
</reference>
<evidence type="ECO:0000256" key="3">
    <source>
        <dbReference type="ARBA" id="ARBA00023163"/>
    </source>
</evidence>
<dbReference type="InterPro" id="IPR037802">
    <property type="entry name" value="SGF29"/>
</dbReference>
<dbReference type="CDD" id="cd20393">
    <property type="entry name" value="Tudor_SGF29_rpt1"/>
    <property type="match status" value="1"/>
</dbReference>
<evidence type="ECO:0000313" key="6">
    <source>
        <dbReference type="EMBL" id="CRZ10129.1"/>
    </source>
</evidence>
<evidence type="ECO:0000256" key="2">
    <source>
        <dbReference type="ARBA" id="ARBA00023015"/>
    </source>
</evidence>